<evidence type="ECO:0000313" key="4">
    <source>
        <dbReference type="Proteomes" id="UP000310065"/>
    </source>
</evidence>
<evidence type="ECO:0000256" key="1">
    <source>
        <dbReference type="SAM" id="SignalP"/>
    </source>
</evidence>
<dbReference type="InterPro" id="IPR013766">
    <property type="entry name" value="Thioredoxin_domain"/>
</dbReference>
<evidence type="ECO:0000259" key="2">
    <source>
        <dbReference type="PROSITE" id="PS51352"/>
    </source>
</evidence>
<accession>A0A4P9J614</accession>
<dbReference type="Proteomes" id="UP000310065">
    <property type="component" value="Chromosome S1"/>
</dbReference>
<sequence length="152" mass="16828">MFKQLILLCALSMPLVSCAATAPFSGEISTQALLSDYDKFNEQYKAYTPTAQDIALMQKLEGKELIVLFGTWCHDSEREVPKLIKLLDESKVTLASIDYVAVGYNKQDDAGIAQAHDLQYTPTFIVKQNGKELVRVIEKPTGTLAQDLTQGL</sequence>
<evidence type="ECO:0000313" key="3">
    <source>
        <dbReference type="EMBL" id="QCU76387.1"/>
    </source>
</evidence>
<organism evidence="3 4">
    <name type="scientific">Pseudoalteromonas distincta</name>
    <dbReference type="NCBI Taxonomy" id="77608"/>
    <lineage>
        <taxon>Bacteria</taxon>
        <taxon>Pseudomonadati</taxon>
        <taxon>Pseudomonadota</taxon>
        <taxon>Gammaproteobacteria</taxon>
        <taxon>Alteromonadales</taxon>
        <taxon>Pseudoalteromonadaceae</taxon>
        <taxon>Pseudoalteromonas</taxon>
    </lineage>
</organism>
<dbReference type="GeneID" id="88777590"/>
<feature type="signal peptide" evidence="1">
    <location>
        <begin position="1"/>
        <end position="19"/>
    </location>
</feature>
<dbReference type="InterPro" id="IPR036249">
    <property type="entry name" value="Thioredoxin-like_sf"/>
</dbReference>
<gene>
    <name evidence="3" type="ORF">FFU37_18125</name>
</gene>
<name>A0A4P9J614_9GAMM</name>
<dbReference type="SUPFAM" id="SSF52833">
    <property type="entry name" value="Thioredoxin-like"/>
    <property type="match status" value="1"/>
</dbReference>
<dbReference type="CDD" id="cd02947">
    <property type="entry name" value="TRX_family"/>
    <property type="match status" value="1"/>
</dbReference>
<dbReference type="PROSITE" id="PS51352">
    <property type="entry name" value="THIOREDOXIN_2"/>
    <property type="match status" value="1"/>
</dbReference>
<dbReference type="AlphaFoldDB" id="A0A4P9J614"/>
<feature type="domain" description="Thioredoxin" evidence="2">
    <location>
        <begin position="7"/>
        <end position="152"/>
    </location>
</feature>
<reference evidence="3 4" key="1">
    <citation type="submission" date="2019-05" db="EMBL/GenBank/DDBJ databases">
        <title>Complete genome sequence of Pseudoalteromonas sp. 16-SW-7(T) isolated from the Okhotsk Sea, Russia.</title>
        <authorList>
            <person name="Nguyen T.H."/>
            <person name="Nedashkovskaya O.I."/>
            <person name="Kim S.-G."/>
        </authorList>
    </citation>
    <scope>NUCLEOTIDE SEQUENCE [LARGE SCALE GENOMIC DNA]</scope>
    <source>
        <strain evidence="3 4">16-SW-7</strain>
    </source>
</reference>
<keyword evidence="1" id="KW-0732">Signal</keyword>
<proteinExistence type="predicted"/>
<dbReference type="KEGG" id="pdv:FFU37_18125"/>
<dbReference type="RefSeq" id="WP_138490212.1">
    <property type="nucleotide sequence ID" value="NZ_CP040559.1"/>
</dbReference>
<dbReference type="EMBL" id="CP040559">
    <property type="protein sequence ID" value="QCU76387.1"/>
    <property type="molecule type" value="Genomic_DNA"/>
</dbReference>
<feature type="chain" id="PRO_5020258452" evidence="1">
    <location>
        <begin position="20"/>
        <end position="152"/>
    </location>
</feature>
<dbReference type="Gene3D" id="3.40.30.10">
    <property type="entry name" value="Glutaredoxin"/>
    <property type="match status" value="1"/>
</dbReference>
<protein>
    <submittedName>
        <fullName evidence="3">Thioredoxin family protein</fullName>
    </submittedName>
</protein>